<evidence type="ECO:0000313" key="7">
    <source>
        <dbReference type="Proteomes" id="UP001446205"/>
    </source>
</evidence>
<dbReference type="EMBL" id="JBBPCO010000008">
    <property type="protein sequence ID" value="MEK8090013.1"/>
    <property type="molecule type" value="Genomic_DNA"/>
</dbReference>
<accession>A0ABU9DBZ9</accession>
<reference evidence="6 7" key="1">
    <citation type="submission" date="2024-04" db="EMBL/GenBank/DDBJ databases">
        <authorList>
            <person name="Abashina T."/>
            <person name="Shaikin A."/>
        </authorList>
    </citation>
    <scope>NUCLEOTIDE SEQUENCE [LARGE SCALE GENOMIC DNA]</scope>
    <source>
        <strain evidence="6 7">AAFK</strain>
    </source>
</reference>
<dbReference type="GO" id="GO:0032259">
    <property type="term" value="P:methylation"/>
    <property type="evidence" value="ECO:0007669"/>
    <property type="project" value="UniProtKB-KW"/>
</dbReference>
<dbReference type="InterPro" id="IPR029063">
    <property type="entry name" value="SAM-dependent_MTases_sf"/>
</dbReference>
<dbReference type="PANTHER" id="PTHR43591">
    <property type="entry name" value="METHYLTRANSFERASE"/>
    <property type="match status" value="1"/>
</dbReference>
<name>A0ABU9DBZ9_9PROT</name>
<evidence type="ECO:0000313" key="6">
    <source>
        <dbReference type="EMBL" id="MEK8090013.1"/>
    </source>
</evidence>
<proteinExistence type="predicted"/>
<dbReference type="PANTHER" id="PTHR43591:SF24">
    <property type="entry name" value="2-METHOXY-6-POLYPRENYL-1,4-BENZOQUINOL METHYLASE, MITOCHONDRIAL"/>
    <property type="match status" value="1"/>
</dbReference>
<evidence type="ECO:0000256" key="3">
    <source>
        <dbReference type="ARBA" id="ARBA00022679"/>
    </source>
</evidence>
<dbReference type="GO" id="GO:0008168">
    <property type="term" value="F:methyltransferase activity"/>
    <property type="evidence" value="ECO:0007669"/>
    <property type="project" value="UniProtKB-KW"/>
</dbReference>
<gene>
    <name evidence="6" type="ORF">WOB96_09555</name>
</gene>
<keyword evidence="2 6" id="KW-0489">Methyltransferase</keyword>
<dbReference type="CDD" id="cd02440">
    <property type="entry name" value="AdoMet_MTases"/>
    <property type="match status" value="1"/>
</dbReference>
<comment type="caution">
    <text evidence="6">The sequence shown here is derived from an EMBL/GenBank/DDBJ whole genome shotgun (WGS) entry which is preliminary data.</text>
</comment>
<keyword evidence="3" id="KW-0808">Transferase</keyword>
<dbReference type="Proteomes" id="UP001446205">
    <property type="component" value="Unassembled WGS sequence"/>
</dbReference>
<sequence length="269" mass="29409">MGTGLDFDKVAEKFDAWIPHMAPVSECLLNAIDAQPGERILDVATGTGEPALTLARRLQDQLEIIGVDAAEAMVRAARTKAALHGLRSLTFQCMPGESLAFGDAGFDAVLCRFGLMFFEDPKRGLGEMHRVLKPGGRLAVAVWSSAERMPTLAWAHQALRQRVPEELLPPLEKASALGEPGKLESLCRELGFQACQVHTAELVYHFPDFDAYWQTVEASGVLQAPLDSLAATEREAVRAEIASLSRQYQGDAGLAIPHEYLWLFARKAL</sequence>
<feature type="domain" description="Methyltransferase type 11" evidence="5">
    <location>
        <begin position="41"/>
        <end position="139"/>
    </location>
</feature>
<evidence type="ECO:0000256" key="1">
    <source>
        <dbReference type="ARBA" id="ARBA00022428"/>
    </source>
</evidence>
<dbReference type="SUPFAM" id="SSF53335">
    <property type="entry name" value="S-adenosyl-L-methionine-dependent methyltransferases"/>
    <property type="match status" value="1"/>
</dbReference>
<dbReference type="PROSITE" id="PS51608">
    <property type="entry name" value="SAM_MT_UBIE"/>
    <property type="match status" value="1"/>
</dbReference>
<dbReference type="InterPro" id="IPR013216">
    <property type="entry name" value="Methyltransf_11"/>
</dbReference>
<keyword evidence="1" id="KW-0474">Menaquinone biosynthesis</keyword>
<protein>
    <submittedName>
        <fullName evidence="6">Methyltransferase domain-containing protein</fullName>
    </submittedName>
</protein>
<dbReference type="Pfam" id="PF08241">
    <property type="entry name" value="Methyltransf_11"/>
    <property type="match status" value="1"/>
</dbReference>
<evidence type="ECO:0000256" key="2">
    <source>
        <dbReference type="ARBA" id="ARBA00022603"/>
    </source>
</evidence>
<dbReference type="Gene3D" id="3.40.50.150">
    <property type="entry name" value="Vaccinia Virus protein VP39"/>
    <property type="match status" value="1"/>
</dbReference>
<keyword evidence="7" id="KW-1185">Reference proteome</keyword>
<evidence type="ECO:0000259" key="5">
    <source>
        <dbReference type="Pfam" id="PF08241"/>
    </source>
</evidence>
<organism evidence="6 7">
    <name type="scientific">Thermithiobacillus plumbiphilus</name>
    <dbReference type="NCBI Taxonomy" id="1729899"/>
    <lineage>
        <taxon>Bacteria</taxon>
        <taxon>Pseudomonadati</taxon>
        <taxon>Pseudomonadota</taxon>
        <taxon>Acidithiobacillia</taxon>
        <taxon>Acidithiobacillales</taxon>
        <taxon>Thermithiobacillaceae</taxon>
        <taxon>Thermithiobacillus</taxon>
    </lineage>
</organism>
<keyword evidence="4" id="KW-0949">S-adenosyl-L-methionine</keyword>
<dbReference type="InterPro" id="IPR004033">
    <property type="entry name" value="UbiE/COQ5_MeTrFase"/>
</dbReference>
<dbReference type="RefSeq" id="WP_341371069.1">
    <property type="nucleotide sequence ID" value="NZ_JBBPCO010000008.1"/>
</dbReference>
<evidence type="ECO:0000256" key="4">
    <source>
        <dbReference type="ARBA" id="ARBA00022691"/>
    </source>
</evidence>